<organism evidence="1 2">
    <name type="scientific">Eumeta variegata</name>
    <name type="common">Bagworm moth</name>
    <name type="synonym">Eumeta japonica</name>
    <dbReference type="NCBI Taxonomy" id="151549"/>
    <lineage>
        <taxon>Eukaryota</taxon>
        <taxon>Metazoa</taxon>
        <taxon>Ecdysozoa</taxon>
        <taxon>Arthropoda</taxon>
        <taxon>Hexapoda</taxon>
        <taxon>Insecta</taxon>
        <taxon>Pterygota</taxon>
        <taxon>Neoptera</taxon>
        <taxon>Endopterygota</taxon>
        <taxon>Lepidoptera</taxon>
        <taxon>Glossata</taxon>
        <taxon>Ditrysia</taxon>
        <taxon>Tineoidea</taxon>
        <taxon>Psychidae</taxon>
        <taxon>Oiketicinae</taxon>
        <taxon>Eumeta</taxon>
    </lineage>
</organism>
<dbReference type="AlphaFoldDB" id="A0A4C1VQE2"/>
<gene>
    <name evidence="1" type="ORF">EVAR_84691_1</name>
</gene>
<evidence type="ECO:0000313" key="2">
    <source>
        <dbReference type="Proteomes" id="UP000299102"/>
    </source>
</evidence>
<protein>
    <submittedName>
        <fullName evidence="1">Uncharacterized protein</fullName>
    </submittedName>
</protein>
<name>A0A4C1VQE2_EUMVA</name>
<comment type="caution">
    <text evidence="1">The sequence shown here is derived from an EMBL/GenBank/DDBJ whole genome shotgun (WGS) entry which is preliminary data.</text>
</comment>
<dbReference type="OrthoDB" id="10062343at2759"/>
<sequence length="197" mass="22174">MRKLILDFGILGNDSFSNRPSRKSNLIHALSDDHKGSVTEFYQRDDISRHAPGIKDVKSGDRVLCHKRHMNMTKTAAPQDEIQSAHCSHKQFQESSTSNAEDFVVAAGKTVKNINILHLSEEEIEANRKILDIRWKLATGIDKIQSLHFFKGYNQEDLIVDTTADSGLKRCKAVKLSVSNTHSDTDSSSWSDSDYEL</sequence>
<dbReference type="EMBL" id="BGZK01000398">
    <property type="protein sequence ID" value="GBP41348.1"/>
    <property type="molecule type" value="Genomic_DNA"/>
</dbReference>
<accession>A0A4C1VQE2</accession>
<proteinExistence type="predicted"/>
<reference evidence="1 2" key="1">
    <citation type="journal article" date="2019" name="Commun. Biol.">
        <title>The bagworm genome reveals a unique fibroin gene that provides high tensile strength.</title>
        <authorList>
            <person name="Kono N."/>
            <person name="Nakamura H."/>
            <person name="Ohtoshi R."/>
            <person name="Tomita M."/>
            <person name="Numata K."/>
            <person name="Arakawa K."/>
        </authorList>
    </citation>
    <scope>NUCLEOTIDE SEQUENCE [LARGE SCALE GENOMIC DNA]</scope>
</reference>
<dbReference type="Proteomes" id="UP000299102">
    <property type="component" value="Unassembled WGS sequence"/>
</dbReference>
<keyword evidence="2" id="KW-1185">Reference proteome</keyword>
<evidence type="ECO:0000313" key="1">
    <source>
        <dbReference type="EMBL" id="GBP41348.1"/>
    </source>
</evidence>